<comment type="caution">
    <text evidence="1">The sequence shown here is derived from an EMBL/GenBank/DDBJ whole genome shotgun (WGS) entry which is preliminary data.</text>
</comment>
<evidence type="ECO:0000313" key="2">
    <source>
        <dbReference type="Proteomes" id="UP000821865"/>
    </source>
</evidence>
<name>A0ACB8CW94_DERSI</name>
<sequence length="827" mass="91920">MYGLIFENLSQYVTSVYGAERWEEIRRRSRIDLATFSTHEVYPDNFVHKLVSKACKVLKISERDFLEGMGVYFVSFLAQYGYDRVLSVLGRHMRDFLNGLGQFARAPSFFCEDESSTGLTLHYRSTRRGYLWYTIGQIKEVGRHFYNTEVQVDVLKEESIFNTLHVIMRLSFDNMAYQPPSLKLDEEDMVSRTLLPVKAFVFLEIFPFCVVFNESLTITNIGNSLQAVMPAVVGKRIPEVFDLTKPMVECSWKSIMGHTNNVFELTSLEAVRARCNLENNPDNVSQCDFSENGDFNYEDALLHLKGQMMYMDEWKSMVYLATPVMRDLETMVLTGLYINDLSMHDFSRDMVLAGQQQSAELKLALDQELQKSRQLEESMRKLDIEMKRTDELLYQMIPKTVADQLRSGETSVNTCQYFDSVTILFSDVVSFTEICSRITPMEVVSMLNSMYSLFDELTEKHGVYKVETIGDAYMVVSGAPEPEPHHSERICDMGLAMVKVIGDLKDPSTGKSLKIRVGVHSGAVVAGVVGLKMPRYCLFGDSVNTASRMESTSEALRVHISQKTKELLDESKWLIQERGTVDVKGKGSMKTYWLQGKKGQANVNRRYPDAPTALSTKQESKRRKSSVGARSVYSPVTYEEIAKHSPSSTPPPHGGANTTLTKPTAGVSPTTQTGGNAPGTAVVKDITGPTEMPNGSSPKRRTMSVAPTTTPVNASPRETNGRPTPRKTAWTELELKVPTQPLSPASVVTVPPPAMLTAVGLQPPCQHCTHCHNNYNQQQRRLTDASSAESRGDKLGCWASSPPHRAGVGGHLAPSASAGAGAGCSIL</sequence>
<keyword evidence="2" id="KW-1185">Reference proteome</keyword>
<reference evidence="1" key="1">
    <citation type="submission" date="2020-05" db="EMBL/GenBank/DDBJ databases">
        <title>Large-scale comparative analyses of tick genomes elucidate their genetic diversity and vector capacities.</title>
        <authorList>
            <person name="Jia N."/>
            <person name="Wang J."/>
            <person name="Shi W."/>
            <person name="Du L."/>
            <person name="Sun Y."/>
            <person name="Zhan W."/>
            <person name="Jiang J."/>
            <person name="Wang Q."/>
            <person name="Zhang B."/>
            <person name="Ji P."/>
            <person name="Sakyi L.B."/>
            <person name="Cui X."/>
            <person name="Yuan T."/>
            <person name="Jiang B."/>
            <person name="Yang W."/>
            <person name="Lam T.T.-Y."/>
            <person name="Chang Q."/>
            <person name="Ding S."/>
            <person name="Wang X."/>
            <person name="Zhu J."/>
            <person name="Ruan X."/>
            <person name="Zhao L."/>
            <person name="Wei J."/>
            <person name="Que T."/>
            <person name="Du C."/>
            <person name="Cheng J."/>
            <person name="Dai P."/>
            <person name="Han X."/>
            <person name="Huang E."/>
            <person name="Gao Y."/>
            <person name="Liu J."/>
            <person name="Shao H."/>
            <person name="Ye R."/>
            <person name="Li L."/>
            <person name="Wei W."/>
            <person name="Wang X."/>
            <person name="Wang C."/>
            <person name="Yang T."/>
            <person name="Huo Q."/>
            <person name="Li W."/>
            <person name="Guo W."/>
            <person name="Chen H."/>
            <person name="Zhou L."/>
            <person name="Ni X."/>
            <person name="Tian J."/>
            <person name="Zhou Y."/>
            <person name="Sheng Y."/>
            <person name="Liu T."/>
            <person name="Pan Y."/>
            <person name="Xia L."/>
            <person name="Li J."/>
            <person name="Zhao F."/>
            <person name="Cao W."/>
        </authorList>
    </citation>
    <scope>NUCLEOTIDE SEQUENCE</scope>
    <source>
        <strain evidence="1">Dsil-2018</strain>
    </source>
</reference>
<evidence type="ECO:0000313" key="1">
    <source>
        <dbReference type="EMBL" id="KAH7953543.1"/>
    </source>
</evidence>
<organism evidence="1 2">
    <name type="scientific">Dermacentor silvarum</name>
    <name type="common">Tick</name>
    <dbReference type="NCBI Taxonomy" id="543639"/>
    <lineage>
        <taxon>Eukaryota</taxon>
        <taxon>Metazoa</taxon>
        <taxon>Ecdysozoa</taxon>
        <taxon>Arthropoda</taxon>
        <taxon>Chelicerata</taxon>
        <taxon>Arachnida</taxon>
        <taxon>Acari</taxon>
        <taxon>Parasitiformes</taxon>
        <taxon>Ixodida</taxon>
        <taxon>Ixodoidea</taxon>
        <taxon>Ixodidae</taxon>
        <taxon>Rhipicephalinae</taxon>
        <taxon>Dermacentor</taxon>
    </lineage>
</organism>
<dbReference type="EMBL" id="CM023473">
    <property type="protein sequence ID" value="KAH7953543.1"/>
    <property type="molecule type" value="Genomic_DNA"/>
</dbReference>
<gene>
    <name evidence="1" type="ORF">HPB49_009738</name>
</gene>
<protein>
    <submittedName>
        <fullName evidence="1">Uncharacterized protein</fullName>
    </submittedName>
</protein>
<dbReference type="Proteomes" id="UP000821865">
    <property type="component" value="Chromosome 4"/>
</dbReference>
<proteinExistence type="predicted"/>
<accession>A0ACB8CW94</accession>